<dbReference type="AlphaFoldDB" id="A0AAD5X995"/>
<feature type="non-terminal residue" evidence="1">
    <location>
        <position position="253"/>
    </location>
</feature>
<evidence type="ECO:0000313" key="2">
    <source>
        <dbReference type="Proteomes" id="UP001211907"/>
    </source>
</evidence>
<dbReference type="PANTHER" id="PTHR28283:SF1">
    <property type="entry name" value="3',5'-CYCLIC-NUCLEOTIDE PHOSPHODIESTERASE 1"/>
    <property type="match status" value="1"/>
</dbReference>
<accession>A0AAD5X995</accession>
<proteinExistence type="predicted"/>
<dbReference type="EMBL" id="JADGJH010005932">
    <property type="protein sequence ID" value="KAJ3078741.1"/>
    <property type="molecule type" value="Genomic_DNA"/>
</dbReference>
<sequence length="253" mass="26544">TEHTKEGCIIVLSENPTFALFALGVSGGPVESRVTGFLLSPLLIQIGRSSSSPTFISFDPGVLLHGIINLLSHPNIHTHLSESPHFSSILPLSHKTAPSPFLTASRIHQSIHAHLISHPHLDHISALAINSQSDAPLSATSSNSAPQRKKLIVGLPETLRALAHNLFNDVLWPNVISAGLYSLHPVGGVSANYDDDDDDETSRSLEDEEDIGVSVEAFEVTHGAGVSGGGRVVVSTCFFVGASGGGGGGVFLM</sequence>
<name>A0AAD5X995_9FUNG</name>
<dbReference type="GO" id="GO:0006198">
    <property type="term" value="P:cAMP catabolic process"/>
    <property type="evidence" value="ECO:0007669"/>
    <property type="project" value="InterPro"/>
</dbReference>
<comment type="caution">
    <text evidence="1">The sequence shown here is derived from an EMBL/GenBank/DDBJ whole genome shotgun (WGS) entry which is preliminary data.</text>
</comment>
<dbReference type="Pfam" id="PF02112">
    <property type="entry name" value="PDEase_II"/>
    <property type="match status" value="1"/>
</dbReference>
<protein>
    <submittedName>
        <fullName evidence="1">Uncharacterized protein</fullName>
    </submittedName>
</protein>
<dbReference type="GO" id="GO:0047555">
    <property type="term" value="F:3',5'-cyclic-GMP phosphodiesterase activity"/>
    <property type="evidence" value="ECO:0007669"/>
    <property type="project" value="TreeGrafter"/>
</dbReference>
<evidence type="ECO:0000313" key="1">
    <source>
        <dbReference type="EMBL" id="KAJ3078741.1"/>
    </source>
</evidence>
<dbReference type="PANTHER" id="PTHR28283">
    <property type="entry name" value="3',5'-CYCLIC-NUCLEOTIDE PHOSPHODIESTERASE 1"/>
    <property type="match status" value="1"/>
</dbReference>
<feature type="non-terminal residue" evidence="1">
    <location>
        <position position="1"/>
    </location>
</feature>
<dbReference type="InterPro" id="IPR000396">
    <property type="entry name" value="Pdiesterase2"/>
</dbReference>
<keyword evidence="2" id="KW-1185">Reference proteome</keyword>
<dbReference type="GO" id="GO:1902660">
    <property type="term" value="P:negative regulation of glucose mediated signaling pathway"/>
    <property type="evidence" value="ECO:0007669"/>
    <property type="project" value="TreeGrafter"/>
</dbReference>
<dbReference type="Proteomes" id="UP001211907">
    <property type="component" value="Unassembled WGS sequence"/>
</dbReference>
<dbReference type="InterPro" id="IPR036866">
    <property type="entry name" value="RibonucZ/Hydroxyglut_hydro"/>
</dbReference>
<dbReference type="Gene3D" id="3.60.15.10">
    <property type="entry name" value="Ribonuclease Z/Hydroxyacylglutathione hydrolase-like"/>
    <property type="match status" value="1"/>
</dbReference>
<organism evidence="1 2">
    <name type="scientific">Physocladia obscura</name>
    <dbReference type="NCBI Taxonomy" id="109957"/>
    <lineage>
        <taxon>Eukaryota</taxon>
        <taxon>Fungi</taxon>
        <taxon>Fungi incertae sedis</taxon>
        <taxon>Chytridiomycota</taxon>
        <taxon>Chytridiomycota incertae sedis</taxon>
        <taxon>Chytridiomycetes</taxon>
        <taxon>Chytridiales</taxon>
        <taxon>Chytriomycetaceae</taxon>
        <taxon>Physocladia</taxon>
    </lineage>
</organism>
<dbReference type="SUPFAM" id="SSF56281">
    <property type="entry name" value="Metallo-hydrolase/oxidoreductase"/>
    <property type="match status" value="1"/>
</dbReference>
<dbReference type="PRINTS" id="PR00388">
    <property type="entry name" value="PDIESTERASE2"/>
</dbReference>
<dbReference type="GO" id="GO:0004115">
    <property type="term" value="F:3',5'-cyclic-AMP phosphodiesterase activity"/>
    <property type="evidence" value="ECO:0007669"/>
    <property type="project" value="InterPro"/>
</dbReference>
<gene>
    <name evidence="1" type="ORF">HK100_010628</name>
</gene>
<reference evidence="1" key="1">
    <citation type="submission" date="2020-05" db="EMBL/GenBank/DDBJ databases">
        <title>Phylogenomic resolution of chytrid fungi.</title>
        <authorList>
            <person name="Stajich J.E."/>
            <person name="Amses K."/>
            <person name="Simmons R."/>
            <person name="Seto K."/>
            <person name="Myers J."/>
            <person name="Bonds A."/>
            <person name="Quandt C.A."/>
            <person name="Barry K."/>
            <person name="Liu P."/>
            <person name="Grigoriev I."/>
            <person name="Longcore J.E."/>
            <person name="James T.Y."/>
        </authorList>
    </citation>
    <scope>NUCLEOTIDE SEQUENCE</scope>
    <source>
        <strain evidence="1">JEL0513</strain>
    </source>
</reference>